<proteinExistence type="predicted"/>
<reference evidence="2" key="1">
    <citation type="submission" date="2022-11" db="UniProtKB">
        <authorList>
            <consortium name="WormBaseParasite"/>
        </authorList>
    </citation>
    <scope>IDENTIFICATION</scope>
</reference>
<dbReference type="WBParaSite" id="nRc.2.0.1.t08876-RA">
    <property type="protein sequence ID" value="nRc.2.0.1.t08876-RA"/>
    <property type="gene ID" value="nRc.2.0.1.g08876"/>
</dbReference>
<accession>A0A915I541</accession>
<dbReference type="Proteomes" id="UP000887565">
    <property type="component" value="Unplaced"/>
</dbReference>
<evidence type="ECO:0000313" key="2">
    <source>
        <dbReference type="WBParaSite" id="nRc.2.0.1.t08876-RA"/>
    </source>
</evidence>
<sequence>MGKSSAHSQKFMVNGENAQSDEKQLRSVIYKNRTFQTIFGALADDRAVLQLIKEQKNFLKFEWGEAVFTLKSSLDELNIDRLAWVYDNRVKDNWVNDNLVNNNWVNATIG</sequence>
<keyword evidence="1" id="KW-1185">Reference proteome</keyword>
<protein>
    <submittedName>
        <fullName evidence="2">Uncharacterized protein</fullName>
    </submittedName>
</protein>
<dbReference type="AlphaFoldDB" id="A0A915I541"/>
<evidence type="ECO:0000313" key="1">
    <source>
        <dbReference type="Proteomes" id="UP000887565"/>
    </source>
</evidence>
<organism evidence="1 2">
    <name type="scientific">Romanomermis culicivorax</name>
    <name type="common">Nematode worm</name>
    <dbReference type="NCBI Taxonomy" id="13658"/>
    <lineage>
        <taxon>Eukaryota</taxon>
        <taxon>Metazoa</taxon>
        <taxon>Ecdysozoa</taxon>
        <taxon>Nematoda</taxon>
        <taxon>Enoplea</taxon>
        <taxon>Dorylaimia</taxon>
        <taxon>Mermithida</taxon>
        <taxon>Mermithoidea</taxon>
        <taxon>Mermithidae</taxon>
        <taxon>Romanomermis</taxon>
    </lineage>
</organism>
<name>A0A915I541_ROMCU</name>